<dbReference type="STRING" id="500485.B6H9W6"/>
<evidence type="ECO:0000313" key="2">
    <source>
        <dbReference type="Proteomes" id="UP000000724"/>
    </source>
</evidence>
<dbReference type="Proteomes" id="UP000000724">
    <property type="component" value="Contig Pc00c16"/>
</dbReference>
<evidence type="ECO:0000313" key="1">
    <source>
        <dbReference type="EMBL" id="CAP94089.1"/>
    </source>
</evidence>
<reference evidence="1 2" key="1">
    <citation type="journal article" date="2008" name="Nat. Biotechnol.">
        <title>Genome sequencing and analysis of the filamentous fungus Penicillium chrysogenum.</title>
        <authorList>
            <person name="van den Berg M.A."/>
            <person name="Albang R."/>
            <person name="Albermann K."/>
            <person name="Badger J.H."/>
            <person name="Daran J.-M."/>
            <person name="Driessen A.J.M."/>
            <person name="Garcia-Estrada C."/>
            <person name="Fedorova N.D."/>
            <person name="Harris D.M."/>
            <person name="Heijne W.H.M."/>
            <person name="Joardar V.S."/>
            <person name="Kiel J.A.K.W."/>
            <person name="Kovalchuk A."/>
            <person name="Martin J.F."/>
            <person name="Nierman W.C."/>
            <person name="Nijland J.G."/>
            <person name="Pronk J.T."/>
            <person name="Roubos J.A."/>
            <person name="van der Klei I.J."/>
            <person name="van Peij N.N.M.E."/>
            <person name="Veenhuis M."/>
            <person name="von Doehren H."/>
            <person name="Wagner C."/>
            <person name="Wortman J.R."/>
            <person name="Bovenberg R.A.L."/>
        </authorList>
    </citation>
    <scope>NUCLEOTIDE SEQUENCE [LARGE SCALE GENOMIC DNA]</scope>
    <source>
        <strain evidence="2">ATCC 28089 / DSM 1075 / NRRL 1951 / Wisconsin 54-1255</strain>
    </source>
</reference>
<accession>B6H9W6</accession>
<dbReference type="EMBL" id="AM920431">
    <property type="protein sequence ID" value="CAP94089.1"/>
    <property type="molecule type" value="Genomic_DNA"/>
</dbReference>
<dbReference type="AlphaFoldDB" id="B6H9W6"/>
<dbReference type="VEuPathDB" id="FungiDB:PCH_Pc16g14190"/>
<organism evidence="1 2">
    <name type="scientific">Penicillium rubens (strain ATCC 28089 / DSM 1075 / NRRL 1951 / Wisconsin 54-1255)</name>
    <name type="common">Penicillium chrysogenum</name>
    <dbReference type="NCBI Taxonomy" id="500485"/>
    <lineage>
        <taxon>Eukaryota</taxon>
        <taxon>Fungi</taxon>
        <taxon>Dikarya</taxon>
        <taxon>Ascomycota</taxon>
        <taxon>Pezizomycotina</taxon>
        <taxon>Eurotiomycetes</taxon>
        <taxon>Eurotiomycetidae</taxon>
        <taxon>Eurotiales</taxon>
        <taxon>Aspergillaceae</taxon>
        <taxon>Penicillium</taxon>
        <taxon>Penicillium chrysogenum species complex</taxon>
    </lineage>
</organism>
<dbReference type="OrthoDB" id="4424523at2759"/>
<dbReference type="HOGENOM" id="CLU_683523_0_0_1"/>
<name>B6H9W6_PENRW</name>
<sequence length="403" mass="46223">MSELGNGLLDFPGWGYVIYRTTYSSESDALFPRTIRYIDVHIKQGFLAQRSRSPISAETICAKLLSTTVEDRNLTGRLSMPFVLISRHGWTIKIWKLSLWTKRWTCALYGLWMLMGDGGEMRRLFEDIDGSPFEEIYSDKSLPRSGLVHANMECMGVQLIWPSNQGSLEDRRSDFKESDTTASMIVMRSFRQNEESKHYSGSASFLPDLQEPPGKVRLLRTPSYFPSFFLSLSPSLIITSGDLAATGTFIVPTLIRWSHDCPGHGKAVADMREQPVTRLAIFLPTMLMGNREHHKPQSRAEYIYSEWISGRGFARLNTAQDECLIRHHDIFQVSHQPQRAIVVPTSFFLTWPRWVNVRTIHTLSHFSVNAAEIRKRAMSWTNLWTSRWWRVYSFLPAGSFAKA</sequence>
<keyword evidence="2" id="KW-1185">Reference proteome</keyword>
<proteinExistence type="predicted"/>
<protein>
    <submittedName>
        <fullName evidence="1">Uncharacterized protein</fullName>
    </submittedName>
</protein>
<gene>
    <name evidence="1" type="ORF">Pc16g14190</name>
    <name evidence="1" type="ORF">PCH_Pc16g14190</name>
</gene>